<feature type="region of interest" description="Disordered" evidence="2">
    <location>
        <begin position="346"/>
        <end position="405"/>
    </location>
</feature>
<keyword evidence="5" id="KW-1185">Reference proteome</keyword>
<comment type="caution">
    <text evidence="4">The sequence shown here is derived from an EMBL/GenBank/DDBJ whole genome shotgun (WGS) entry which is preliminary data.</text>
</comment>
<dbReference type="SMART" id="SM00060">
    <property type="entry name" value="FN3"/>
    <property type="match status" value="4"/>
</dbReference>
<dbReference type="InterPro" id="IPR050991">
    <property type="entry name" value="ECM_Regulatory_Proteins"/>
</dbReference>
<dbReference type="SUPFAM" id="SSF49265">
    <property type="entry name" value="Fibronectin type III"/>
    <property type="match status" value="3"/>
</dbReference>
<evidence type="ECO:0000313" key="4">
    <source>
        <dbReference type="EMBL" id="KAI5624127.1"/>
    </source>
</evidence>
<feature type="domain" description="Fibronectin type-III" evidence="3">
    <location>
        <begin position="183"/>
        <end position="270"/>
    </location>
</feature>
<dbReference type="CDD" id="cd00063">
    <property type="entry name" value="FN3"/>
    <property type="match status" value="3"/>
</dbReference>
<evidence type="ECO:0000256" key="2">
    <source>
        <dbReference type="SAM" id="MobiDB-lite"/>
    </source>
</evidence>
<dbReference type="InterPro" id="IPR003961">
    <property type="entry name" value="FN3_dom"/>
</dbReference>
<sequence>MLGTPPPKILGVAVKARSETLLTLEWSKAKDFSYVLGYGNGTETPLTVSAEGSVMRYTVSSLSPGTKYSFVLYAVFKGVRQSAFNFTAVTSPSNVANVSVKARSETAITFEWRKVNSNNAFLYVLRKSDGSESYTPMYWGGATATHTVTSLSPGNKYNFTLYTLFGGERSSGYNFSAVTMPPNVAKVHVTQQHADALELSWEEVKSRNVSYILRHSGKYETTIPASEMDSVMMHTVSSLSPGTRYIFILYTVYEGVRSRGLTFTSITASVTVTGLRCERISGGHALVVVWDAPSGQWTGVEVQMNGRNSRYLNGTRLKFDDLHPAFWYDVTLKLVSGTVRSIPATIRKTQSRSEQTSIGKAEEGASDAPAPRVKAQSSDLEKPPEPRVNKKSKEQPVYVNPYATP</sequence>
<dbReference type="Pfam" id="PF00041">
    <property type="entry name" value="fn3"/>
    <property type="match status" value="2"/>
</dbReference>
<accession>A0AAD5AYZ5</accession>
<evidence type="ECO:0000256" key="1">
    <source>
        <dbReference type="ARBA" id="ARBA00022737"/>
    </source>
</evidence>
<dbReference type="PROSITE" id="PS50853">
    <property type="entry name" value="FN3"/>
    <property type="match status" value="2"/>
</dbReference>
<dbReference type="InterPro" id="IPR036116">
    <property type="entry name" value="FN3_sf"/>
</dbReference>
<dbReference type="InterPro" id="IPR013783">
    <property type="entry name" value="Ig-like_fold"/>
</dbReference>
<dbReference type="EMBL" id="MU551591">
    <property type="protein sequence ID" value="KAI5624127.1"/>
    <property type="molecule type" value="Genomic_DNA"/>
</dbReference>
<feature type="domain" description="Fibronectin type-III" evidence="3">
    <location>
        <begin position="6"/>
        <end position="94"/>
    </location>
</feature>
<gene>
    <name evidence="4" type="ORF">C0J50_16240</name>
</gene>
<organism evidence="4 5">
    <name type="scientific">Silurus asotus</name>
    <name type="common">Amur catfish</name>
    <name type="synonym">Parasilurus asotus</name>
    <dbReference type="NCBI Taxonomy" id="30991"/>
    <lineage>
        <taxon>Eukaryota</taxon>
        <taxon>Metazoa</taxon>
        <taxon>Chordata</taxon>
        <taxon>Craniata</taxon>
        <taxon>Vertebrata</taxon>
        <taxon>Euteleostomi</taxon>
        <taxon>Actinopterygii</taxon>
        <taxon>Neopterygii</taxon>
        <taxon>Teleostei</taxon>
        <taxon>Ostariophysi</taxon>
        <taxon>Siluriformes</taxon>
        <taxon>Siluridae</taxon>
        <taxon>Silurus</taxon>
    </lineage>
</organism>
<keyword evidence="1" id="KW-0677">Repeat</keyword>
<dbReference type="Gene3D" id="2.60.40.10">
    <property type="entry name" value="Immunoglobulins"/>
    <property type="match status" value="3"/>
</dbReference>
<keyword evidence="4" id="KW-0675">Receptor</keyword>
<proteinExistence type="predicted"/>
<evidence type="ECO:0000313" key="5">
    <source>
        <dbReference type="Proteomes" id="UP001205998"/>
    </source>
</evidence>
<protein>
    <submittedName>
        <fullName evidence="4">Receptor-type tyrosine-protein phosphatase H</fullName>
    </submittedName>
</protein>
<reference evidence="4" key="1">
    <citation type="submission" date="2018-07" db="EMBL/GenBank/DDBJ databases">
        <title>Comparative genomics of catfishes provides insights into carnivory and benthic adaptation.</title>
        <authorList>
            <person name="Zhang Y."/>
            <person name="Wang D."/>
            <person name="Peng Z."/>
            <person name="Zheng S."/>
            <person name="Shao F."/>
            <person name="Tao W."/>
        </authorList>
    </citation>
    <scope>NUCLEOTIDE SEQUENCE</scope>
    <source>
        <strain evidence="4">Chongqing</strain>
    </source>
</reference>
<dbReference type="Proteomes" id="UP001205998">
    <property type="component" value="Unassembled WGS sequence"/>
</dbReference>
<dbReference type="AlphaFoldDB" id="A0AAD5AYZ5"/>
<evidence type="ECO:0000259" key="3">
    <source>
        <dbReference type="PROSITE" id="PS50853"/>
    </source>
</evidence>
<feature type="compositionally biased region" description="Basic and acidic residues" evidence="2">
    <location>
        <begin position="379"/>
        <end position="394"/>
    </location>
</feature>
<dbReference type="PANTHER" id="PTHR46708:SF2">
    <property type="entry name" value="FIBRONECTIN TYPE-III DOMAIN-CONTAINING PROTEIN"/>
    <property type="match status" value="1"/>
</dbReference>
<dbReference type="PANTHER" id="PTHR46708">
    <property type="entry name" value="TENASCIN"/>
    <property type="match status" value="1"/>
</dbReference>
<name>A0AAD5AYZ5_SILAS</name>